<accession>A0ABN9VKL4</accession>
<keyword evidence="2" id="KW-1185">Reference proteome</keyword>
<protein>
    <submittedName>
        <fullName evidence="1">Uncharacterized protein</fullName>
    </submittedName>
</protein>
<evidence type="ECO:0000313" key="1">
    <source>
        <dbReference type="EMBL" id="CAK0872678.1"/>
    </source>
</evidence>
<reference evidence="1" key="1">
    <citation type="submission" date="2023-10" db="EMBL/GenBank/DDBJ databases">
        <authorList>
            <person name="Chen Y."/>
            <person name="Shah S."/>
            <person name="Dougan E. K."/>
            <person name="Thang M."/>
            <person name="Chan C."/>
        </authorList>
    </citation>
    <scope>NUCLEOTIDE SEQUENCE [LARGE SCALE GENOMIC DNA]</scope>
</reference>
<proteinExistence type="predicted"/>
<sequence>VLARAAPCADDALGDCKVAFLASVLEQRGRATAVLQTGQGPAAMALAIAVRDRTRRPTSARGSAPFSWRRAGYFAASSGGLLGAGKLKLARILQNRIVIDVADPIAPWLAKPIDWVIAELRPNCRGGPSRSMLFGKEQQGEIAAFEKQI</sequence>
<organism evidence="1 2">
    <name type="scientific">Prorocentrum cordatum</name>
    <dbReference type="NCBI Taxonomy" id="2364126"/>
    <lineage>
        <taxon>Eukaryota</taxon>
        <taxon>Sar</taxon>
        <taxon>Alveolata</taxon>
        <taxon>Dinophyceae</taxon>
        <taxon>Prorocentrales</taxon>
        <taxon>Prorocentraceae</taxon>
        <taxon>Prorocentrum</taxon>
    </lineage>
</organism>
<dbReference type="EMBL" id="CAUYUJ010017187">
    <property type="protein sequence ID" value="CAK0872678.1"/>
    <property type="molecule type" value="Genomic_DNA"/>
</dbReference>
<gene>
    <name evidence="1" type="ORF">PCOR1329_LOCUS58063</name>
</gene>
<dbReference type="Proteomes" id="UP001189429">
    <property type="component" value="Unassembled WGS sequence"/>
</dbReference>
<name>A0ABN9VKL4_9DINO</name>
<evidence type="ECO:0000313" key="2">
    <source>
        <dbReference type="Proteomes" id="UP001189429"/>
    </source>
</evidence>
<feature type="non-terminal residue" evidence="1">
    <location>
        <position position="1"/>
    </location>
</feature>
<feature type="non-terminal residue" evidence="1">
    <location>
        <position position="149"/>
    </location>
</feature>
<comment type="caution">
    <text evidence="1">The sequence shown here is derived from an EMBL/GenBank/DDBJ whole genome shotgun (WGS) entry which is preliminary data.</text>
</comment>